<evidence type="ECO:0000256" key="3">
    <source>
        <dbReference type="ARBA" id="ARBA00022989"/>
    </source>
</evidence>
<feature type="transmembrane region" description="Helical" evidence="5">
    <location>
        <begin position="147"/>
        <end position="166"/>
    </location>
</feature>
<evidence type="ECO:0000256" key="5">
    <source>
        <dbReference type="SAM" id="Phobius"/>
    </source>
</evidence>
<keyword evidence="4 5" id="KW-0472">Membrane</keyword>
<feature type="transmembrane region" description="Helical" evidence="5">
    <location>
        <begin position="95"/>
        <end position="113"/>
    </location>
</feature>
<name>A0A0F9QRB5_9ZZZZ</name>
<dbReference type="PANTHER" id="PTHR22911">
    <property type="entry name" value="ACYL-MALONYL CONDENSING ENZYME-RELATED"/>
    <property type="match status" value="1"/>
</dbReference>
<evidence type="ECO:0000259" key="6">
    <source>
        <dbReference type="Pfam" id="PF00892"/>
    </source>
</evidence>
<dbReference type="PANTHER" id="PTHR22911:SF6">
    <property type="entry name" value="SOLUTE CARRIER FAMILY 35 MEMBER G1"/>
    <property type="match status" value="1"/>
</dbReference>
<feature type="transmembrane region" description="Helical" evidence="5">
    <location>
        <begin position="271"/>
        <end position="289"/>
    </location>
</feature>
<feature type="domain" description="EamA" evidence="6">
    <location>
        <begin position="152"/>
        <end position="288"/>
    </location>
</feature>
<evidence type="ECO:0000313" key="7">
    <source>
        <dbReference type="EMBL" id="KKN45029.1"/>
    </source>
</evidence>
<protein>
    <recommendedName>
        <fullName evidence="6">EamA domain-containing protein</fullName>
    </recommendedName>
</protein>
<keyword evidence="3 5" id="KW-1133">Transmembrane helix</keyword>
<feature type="transmembrane region" description="Helical" evidence="5">
    <location>
        <begin position="246"/>
        <end position="265"/>
    </location>
</feature>
<feature type="transmembrane region" description="Helical" evidence="5">
    <location>
        <begin position="7"/>
        <end position="30"/>
    </location>
</feature>
<feature type="transmembrane region" description="Helical" evidence="5">
    <location>
        <begin position="36"/>
        <end position="56"/>
    </location>
</feature>
<organism evidence="7">
    <name type="scientific">marine sediment metagenome</name>
    <dbReference type="NCBI Taxonomy" id="412755"/>
    <lineage>
        <taxon>unclassified sequences</taxon>
        <taxon>metagenomes</taxon>
        <taxon>ecological metagenomes</taxon>
    </lineage>
</organism>
<sequence length="308" mass="33220">MTTDRPVIGISLMLGFCIVAPFGDAVAKLLGASVPLAQVVLIRFAVQLIILAPLVWLSRRPLRIRGLVLWLTILRTLLHIAGIAAMFTALKYLPLADAVAIVFVMPFFMLILGKYVLSEEVGGRRLLACIAGFGGTLLIVQPSFSEVGWPAILPIFVAANFSVFILITRKIAKHTDPISLQAVSGAMAVALMIPAIWGGEKLGIVAFTMITPDTDQWFLLLAIGILGSLAHLLMTWSLRYAPAATLAPMQYLEIPIATLIGLVIFNELPDGWAMVGIGVTMTAGVYILIREGAIQRRLDAVTPQQPAE</sequence>
<evidence type="ECO:0000256" key="1">
    <source>
        <dbReference type="ARBA" id="ARBA00004141"/>
    </source>
</evidence>
<feature type="domain" description="EamA" evidence="6">
    <location>
        <begin position="8"/>
        <end position="140"/>
    </location>
</feature>
<dbReference type="InterPro" id="IPR037185">
    <property type="entry name" value="EmrE-like"/>
</dbReference>
<feature type="transmembrane region" description="Helical" evidence="5">
    <location>
        <begin position="125"/>
        <end position="141"/>
    </location>
</feature>
<reference evidence="7" key="1">
    <citation type="journal article" date="2015" name="Nature">
        <title>Complex archaea that bridge the gap between prokaryotes and eukaryotes.</title>
        <authorList>
            <person name="Spang A."/>
            <person name="Saw J.H."/>
            <person name="Jorgensen S.L."/>
            <person name="Zaremba-Niedzwiedzka K."/>
            <person name="Martijn J."/>
            <person name="Lind A.E."/>
            <person name="van Eijk R."/>
            <person name="Schleper C."/>
            <person name="Guy L."/>
            <person name="Ettema T.J."/>
        </authorList>
    </citation>
    <scope>NUCLEOTIDE SEQUENCE</scope>
</reference>
<feature type="transmembrane region" description="Helical" evidence="5">
    <location>
        <begin position="217"/>
        <end position="234"/>
    </location>
</feature>
<dbReference type="AlphaFoldDB" id="A0A0F9QRB5"/>
<feature type="transmembrane region" description="Helical" evidence="5">
    <location>
        <begin position="178"/>
        <end position="197"/>
    </location>
</feature>
<dbReference type="SUPFAM" id="SSF103481">
    <property type="entry name" value="Multidrug resistance efflux transporter EmrE"/>
    <property type="match status" value="2"/>
</dbReference>
<proteinExistence type="predicted"/>
<dbReference type="InterPro" id="IPR000620">
    <property type="entry name" value="EamA_dom"/>
</dbReference>
<accession>A0A0F9QRB5</accession>
<evidence type="ECO:0000256" key="4">
    <source>
        <dbReference type="ARBA" id="ARBA00023136"/>
    </source>
</evidence>
<dbReference type="GO" id="GO:0016020">
    <property type="term" value="C:membrane"/>
    <property type="evidence" value="ECO:0007669"/>
    <property type="project" value="UniProtKB-SubCell"/>
</dbReference>
<evidence type="ECO:0000256" key="2">
    <source>
        <dbReference type="ARBA" id="ARBA00022692"/>
    </source>
</evidence>
<dbReference type="Pfam" id="PF00892">
    <property type="entry name" value="EamA"/>
    <property type="match status" value="2"/>
</dbReference>
<dbReference type="EMBL" id="LAZR01001415">
    <property type="protein sequence ID" value="KKN45029.1"/>
    <property type="molecule type" value="Genomic_DNA"/>
</dbReference>
<comment type="caution">
    <text evidence="7">The sequence shown here is derived from an EMBL/GenBank/DDBJ whole genome shotgun (WGS) entry which is preliminary data.</text>
</comment>
<comment type="subcellular location">
    <subcellularLocation>
        <location evidence="1">Membrane</location>
        <topology evidence="1">Multi-pass membrane protein</topology>
    </subcellularLocation>
</comment>
<keyword evidence="2 5" id="KW-0812">Transmembrane</keyword>
<feature type="transmembrane region" description="Helical" evidence="5">
    <location>
        <begin position="68"/>
        <end position="89"/>
    </location>
</feature>
<gene>
    <name evidence="7" type="ORF">LCGC14_0687070</name>
</gene>